<evidence type="ECO:0000313" key="2">
    <source>
        <dbReference type="Proteomes" id="UP000887578"/>
    </source>
</evidence>
<name>A0A914P6R8_9BILA</name>
<dbReference type="WBParaSite" id="PDA_v2.g13089.t1">
    <property type="protein sequence ID" value="PDA_v2.g13089.t1"/>
    <property type="gene ID" value="PDA_v2.g13089"/>
</dbReference>
<evidence type="ECO:0000313" key="3">
    <source>
        <dbReference type="WBParaSite" id="PDA_v2.g13089.t1"/>
    </source>
</evidence>
<protein>
    <submittedName>
        <fullName evidence="3">Uncharacterized protein</fullName>
    </submittedName>
</protein>
<feature type="chain" id="PRO_5037410548" evidence="1">
    <location>
        <begin position="19"/>
        <end position="125"/>
    </location>
</feature>
<accession>A0A914P6R8</accession>
<dbReference type="Proteomes" id="UP000887578">
    <property type="component" value="Unplaced"/>
</dbReference>
<keyword evidence="2" id="KW-1185">Reference proteome</keyword>
<keyword evidence="1" id="KW-0732">Signal</keyword>
<dbReference type="AlphaFoldDB" id="A0A914P6R8"/>
<sequence>MKFIAILALFICISIVIGIKCLSSGDGSSTIECYSKYCFIAHVNGNYEGNTVSKTLQGCGNEADSYVQEFGAQTCDEYGTGTQKKSRGKLHADLYCCDTDLCNSATTSSFLGISVFVVFIKLYFL</sequence>
<feature type="signal peptide" evidence="1">
    <location>
        <begin position="1"/>
        <end position="18"/>
    </location>
</feature>
<organism evidence="2 3">
    <name type="scientific">Panagrolaimus davidi</name>
    <dbReference type="NCBI Taxonomy" id="227884"/>
    <lineage>
        <taxon>Eukaryota</taxon>
        <taxon>Metazoa</taxon>
        <taxon>Ecdysozoa</taxon>
        <taxon>Nematoda</taxon>
        <taxon>Chromadorea</taxon>
        <taxon>Rhabditida</taxon>
        <taxon>Tylenchina</taxon>
        <taxon>Panagrolaimomorpha</taxon>
        <taxon>Panagrolaimoidea</taxon>
        <taxon>Panagrolaimidae</taxon>
        <taxon>Panagrolaimus</taxon>
    </lineage>
</organism>
<dbReference type="InterPro" id="IPR045860">
    <property type="entry name" value="Snake_toxin-like_sf"/>
</dbReference>
<proteinExistence type="predicted"/>
<dbReference type="SUPFAM" id="SSF57302">
    <property type="entry name" value="Snake toxin-like"/>
    <property type="match status" value="1"/>
</dbReference>
<reference evidence="3" key="1">
    <citation type="submission" date="2022-11" db="UniProtKB">
        <authorList>
            <consortium name="WormBaseParasite"/>
        </authorList>
    </citation>
    <scope>IDENTIFICATION</scope>
</reference>
<evidence type="ECO:0000256" key="1">
    <source>
        <dbReference type="SAM" id="SignalP"/>
    </source>
</evidence>